<dbReference type="InterPro" id="IPR014054">
    <property type="entry name" value="Phage_regulatory_Rha"/>
</dbReference>
<reference evidence="2" key="2">
    <citation type="submission" date="2014-08" db="EMBL/GenBank/DDBJ databases">
        <title>Complete genome of Weissella ceti strain WS74 isolated from diseased rainbow trout in Brazil.</title>
        <authorList>
            <person name="Figueiredo H.C.P."/>
            <person name="Leal C.A.G."/>
            <person name="Pereira F.L."/>
            <person name="Soares S.C."/>
            <person name="Dorella F.A."/>
            <person name="Carvalho A.F."/>
            <person name="Azevedo V.A.C."/>
        </authorList>
    </citation>
    <scope>NUCLEOTIDE SEQUENCE [LARGE SCALE GENOMIC DNA]</scope>
    <source>
        <strain evidence="2">WS74</strain>
    </source>
</reference>
<sequence length="181" mass="21341">MQEIVQIENNEVMTTSRQIAEVFGKRHTDVLETIRKKIEKINELEESGDIRSPKFVETTYINSQNKEHVEYKLNKDAVVLVVMNYQTKEALKFQLKYIDQFNFMEEQMKQQAQLFFDPQTLEQQIKLEELAISRMRAETAKSGEARRWIKMSDDKERITKAVAPKVISKLLNVPEQLLLEF</sequence>
<evidence type="ECO:0000313" key="1">
    <source>
        <dbReference type="EMBL" id="AIM63108.1"/>
    </source>
</evidence>
<dbReference type="Pfam" id="PF09669">
    <property type="entry name" value="Phage_pRha"/>
    <property type="match status" value="1"/>
</dbReference>
<dbReference type="EMBL" id="CP009223">
    <property type="protein sequence ID" value="AIM63108.1"/>
    <property type="molecule type" value="Genomic_DNA"/>
</dbReference>
<dbReference type="RefSeq" id="WP_051950151.1">
    <property type="nucleotide sequence ID" value="NZ_CP009223.1"/>
</dbReference>
<dbReference type="NCBIfam" id="TIGR02681">
    <property type="entry name" value="phage_pRha"/>
    <property type="match status" value="1"/>
</dbReference>
<dbReference type="AlphaFoldDB" id="A0A088GG74"/>
<reference evidence="1 2" key="1">
    <citation type="journal article" date="2014" name="Genome Announc.">
        <title>Complete Genome Sequences of Fish Pathogenic Weissella ceti Strains WS74 and WS105.</title>
        <authorList>
            <person name="Figueiredo H.C."/>
            <person name="Leal C.A."/>
            <person name="Dorella F.A."/>
            <person name="Carvalho A.F."/>
            <person name="Soares S.C."/>
            <person name="Pereira F.L."/>
            <person name="Azevedo V.A."/>
        </authorList>
    </citation>
    <scope>NUCLEOTIDE SEQUENCE [LARGE SCALE GENOMIC DNA]</scope>
    <source>
        <strain evidence="1 2">WS74</strain>
    </source>
</reference>
<accession>A0A088GG74</accession>
<gene>
    <name evidence="1" type="ORF">WS74_0856</name>
</gene>
<dbReference type="Proteomes" id="UP000029079">
    <property type="component" value="Chromosome"/>
</dbReference>
<dbReference type="KEGG" id="wct:WS74_0856"/>
<protein>
    <submittedName>
        <fullName evidence="1">Phage regulatory protein</fullName>
    </submittedName>
</protein>
<evidence type="ECO:0000313" key="2">
    <source>
        <dbReference type="Proteomes" id="UP000029079"/>
    </source>
</evidence>
<name>A0A088GG74_9LACO</name>
<organism evidence="1 2">
    <name type="scientific">Weissella ceti</name>
    <dbReference type="NCBI Taxonomy" id="759620"/>
    <lineage>
        <taxon>Bacteria</taxon>
        <taxon>Bacillati</taxon>
        <taxon>Bacillota</taxon>
        <taxon>Bacilli</taxon>
        <taxon>Lactobacillales</taxon>
        <taxon>Lactobacillaceae</taxon>
        <taxon>Weissella</taxon>
    </lineage>
</organism>
<proteinExistence type="predicted"/>
<keyword evidence="2" id="KW-1185">Reference proteome</keyword>